<dbReference type="PANTHER" id="PTHR13018">
    <property type="entry name" value="PROBABLE MEMBRANE PROTEIN DUF221-RELATED"/>
    <property type="match status" value="1"/>
</dbReference>
<feature type="transmembrane region" description="Helical" evidence="2">
    <location>
        <begin position="100"/>
        <end position="126"/>
    </location>
</feature>
<evidence type="ECO:0000256" key="2">
    <source>
        <dbReference type="SAM" id="Phobius"/>
    </source>
</evidence>
<dbReference type="Proteomes" id="UP000292702">
    <property type="component" value="Unassembled WGS sequence"/>
</dbReference>
<feature type="transmembrane region" description="Helical" evidence="2">
    <location>
        <begin position="314"/>
        <end position="333"/>
    </location>
</feature>
<feature type="region of interest" description="Disordered" evidence="1">
    <location>
        <begin position="426"/>
        <end position="445"/>
    </location>
</feature>
<feature type="compositionally biased region" description="Basic and acidic residues" evidence="1">
    <location>
        <begin position="460"/>
        <end position="473"/>
    </location>
</feature>
<feature type="region of interest" description="Disordered" evidence="1">
    <location>
        <begin position="453"/>
        <end position="578"/>
    </location>
</feature>
<comment type="caution">
    <text evidence="5">The sequence shown here is derived from an EMBL/GenBank/DDBJ whole genome shotgun (WGS) entry which is preliminary data.</text>
</comment>
<protein>
    <recommendedName>
        <fullName evidence="7">CSC1/OSCA1-like 7TM region domain-containing protein</fullName>
    </recommendedName>
</protein>
<feature type="domain" description="10TM putative phosphate transporter extracellular tail" evidence="4">
    <location>
        <begin position="534"/>
        <end position="626"/>
    </location>
</feature>
<keyword evidence="6" id="KW-1185">Reference proteome</keyword>
<evidence type="ECO:0000259" key="4">
    <source>
        <dbReference type="Pfam" id="PF12621"/>
    </source>
</evidence>
<dbReference type="GO" id="GO:0005886">
    <property type="term" value="C:plasma membrane"/>
    <property type="evidence" value="ECO:0007669"/>
    <property type="project" value="TreeGrafter"/>
</dbReference>
<feature type="region of interest" description="Disordered" evidence="1">
    <location>
        <begin position="593"/>
        <end position="631"/>
    </location>
</feature>
<dbReference type="GO" id="GO:0005227">
    <property type="term" value="F:calcium-activated cation channel activity"/>
    <property type="evidence" value="ECO:0007669"/>
    <property type="project" value="InterPro"/>
</dbReference>
<dbReference type="InterPro" id="IPR022257">
    <property type="entry name" value="PHM7_ext"/>
</dbReference>
<dbReference type="AlphaFoldDB" id="A0A4R0RTL0"/>
<proteinExistence type="predicted"/>
<keyword evidence="2" id="KW-0812">Transmembrane</keyword>
<dbReference type="STRING" id="92696.A0A4R0RTL0"/>
<feature type="domain" description="CSC1/OSCA1-like 7TM region" evidence="3">
    <location>
        <begin position="98"/>
        <end position="373"/>
    </location>
</feature>
<feature type="compositionally biased region" description="Low complexity" evidence="1">
    <location>
        <begin position="490"/>
        <end position="500"/>
    </location>
</feature>
<reference evidence="5 6" key="1">
    <citation type="submission" date="2018-11" db="EMBL/GenBank/DDBJ databases">
        <title>Genome assembly of Steccherinum ochraceum LE-BIN_3174, the white-rot fungus of the Steccherinaceae family (The Residual Polyporoid clade, Polyporales, Basidiomycota).</title>
        <authorList>
            <person name="Fedorova T.V."/>
            <person name="Glazunova O.A."/>
            <person name="Landesman E.O."/>
            <person name="Moiseenko K.V."/>
            <person name="Psurtseva N.V."/>
            <person name="Savinova O.S."/>
            <person name="Shakhova N.V."/>
            <person name="Tyazhelova T.V."/>
            <person name="Vasina D.V."/>
        </authorList>
    </citation>
    <scope>NUCLEOTIDE SEQUENCE [LARGE SCALE GENOMIC DNA]</scope>
    <source>
        <strain evidence="5 6">LE-BIN_3174</strain>
    </source>
</reference>
<feature type="transmembrane region" description="Helical" evidence="2">
    <location>
        <begin position="194"/>
        <end position="219"/>
    </location>
</feature>
<feature type="transmembrane region" description="Helical" evidence="2">
    <location>
        <begin position="146"/>
        <end position="173"/>
    </location>
</feature>
<dbReference type="OrthoDB" id="1076608at2759"/>
<feature type="transmembrane region" description="Helical" evidence="2">
    <location>
        <begin position="239"/>
        <end position="267"/>
    </location>
</feature>
<feature type="transmembrane region" description="Helical" evidence="2">
    <location>
        <begin position="354"/>
        <end position="377"/>
    </location>
</feature>
<name>A0A4R0RTL0_9APHY</name>
<gene>
    <name evidence="5" type="ORF">EIP91_002109</name>
</gene>
<feature type="transmembrane region" description="Helical" evidence="2">
    <location>
        <begin position="389"/>
        <end position="406"/>
    </location>
</feature>
<dbReference type="PANTHER" id="PTHR13018:SF143">
    <property type="entry name" value="CSC1_OSCA1-LIKE 7TM REGION DOMAIN-CONTAINING PROTEIN"/>
    <property type="match status" value="1"/>
</dbReference>
<accession>A0A4R0RTL0</accession>
<evidence type="ECO:0000313" key="6">
    <source>
        <dbReference type="Proteomes" id="UP000292702"/>
    </source>
</evidence>
<keyword evidence="2" id="KW-0472">Membrane</keyword>
<evidence type="ECO:0008006" key="7">
    <source>
        <dbReference type="Google" id="ProtNLM"/>
    </source>
</evidence>
<evidence type="ECO:0000313" key="5">
    <source>
        <dbReference type="EMBL" id="TCD70733.1"/>
    </source>
</evidence>
<keyword evidence="2" id="KW-1133">Transmembrane helix</keyword>
<feature type="transmembrane region" description="Helical" evidence="2">
    <location>
        <begin position="288"/>
        <end position="308"/>
    </location>
</feature>
<dbReference type="Pfam" id="PF12621">
    <property type="entry name" value="PHM7_ext"/>
    <property type="match status" value="1"/>
</dbReference>
<dbReference type="InterPro" id="IPR003864">
    <property type="entry name" value="CSC1/OSCA1-like_7TM"/>
</dbReference>
<dbReference type="Pfam" id="PF02714">
    <property type="entry name" value="RSN1_7TM"/>
    <property type="match status" value="1"/>
</dbReference>
<organism evidence="5 6">
    <name type="scientific">Steccherinum ochraceum</name>
    <dbReference type="NCBI Taxonomy" id="92696"/>
    <lineage>
        <taxon>Eukaryota</taxon>
        <taxon>Fungi</taxon>
        <taxon>Dikarya</taxon>
        <taxon>Basidiomycota</taxon>
        <taxon>Agaricomycotina</taxon>
        <taxon>Agaricomycetes</taxon>
        <taxon>Polyporales</taxon>
        <taxon>Steccherinaceae</taxon>
        <taxon>Steccherinum</taxon>
    </lineage>
</organism>
<feature type="compositionally biased region" description="Polar residues" evidence="1">
    <location>
        <begin position="525"/>
        <end position="561"/>
    </location>
</feature>
<sequence>MSSSFHLLARDVARTSKDPVPTAAANDPDSLEAESPSQAYPPLNSAFILFNQQIAAHLAAQVLTHHEPYRMATRYTNVAPEDIIWANLNMNPYEARVRTAISWGITLGLIILWAFPVAFVGVVSNIHSLCTTYSWLAWICNLPSVVVGIISGILPPVALALLMMVLPIILRLLARLEGIPQRTGLELSLMTRFFLFQVLHSFLIVTLSSGIIAALPGLVNNPGNIPSLLASQLPKASNFFLTYVILQGLSGTAAGFLTVVPLLLYYVKLILLGSTPRSIYKVKYTGRNVNWGTLFPATTLLIVITLAYSIISPIINGLACATFFGFYLLWKYLFLWQVNQPRSSDTGGLFFPKAINHIFVGLYLQQICLAALFFLAQNAAHKPSSIGEGALMIVLIVITIFFHIILTNSYGPLIHNLPLSLADKSYGVPSPESEHPETRDSVVAGHDSNDQVSAVGSEDAYEKGQVKQHEKARTSSNASMSYPPDKLAAEPETSAEASPTVDGASHHNENGFSNGAGASAKASPALSTSISARPHALTSNTSQRRVSHRSTGSQSSIQGTDEQAGPKEFYHPASVDSQPTVWIPRDELGLGEEEERACKENGVDATTQGAVMDAKGHVEIESGPPDSGFEL</sequence>
<feature type="region of interest" description="Disordered" evidence="1">
    <location>
        <begin position="18"/>
        <end position="37"/>
    </location>
</feature>
<evidence type="ECO:0000259" key="3">
    <source>
        <dbReference type="Pfam" id="PF02714"/>
    </source>
</evidence>
<evidence type="ECO:0000256" key="1">
    <source>
        <dbReference type="SAM" id="MobiDB-lite"/>
    </source>
</evidence>
<dbReference type="EMBL" id="RWJN01000016">
    <property type="protein sequence ID" value="TCD70733.1"/>
    <property type="molecule type" value="Genomic_DNA"/>
</dbReference>
<dbReference type="InterPro" id="IPR045122">
    <property type="entry name" value="Csc1-like"/>
</dbReference>